<evidence type="ECO:0000256" key="2">
    <source>
        <dbReference type="ARBA" id="ARBA00022737"/>
    </source>
</evidence>
<dbReference type="SUPFAM" id="SSF48403">
    <property type="entry name" value="Ankyrin repeat"/>
    <property type="match status" value="1"/>
</dbReference>
<keyword evidence="3 6" id="KW-0040">ANK repeat</keyword>
<dbReference type="Pfam" id="PF12796">
    <property type="entry name" value="Ank_2"/>
    <property type="match status" value="1"/>
</dbReference>
<dbReference type="AlphaFoldDB" id="A0A673KNE5"/>
<dbReference type="OrthoDB" id="426293at2759"/>
<proteinExistence type="predicted"/>
<evidence type="ECO:0000256" key="6">
    <source>
        <dbReference type="PROSITE-ProRule" id="PRU00023"/>
    </source>
</evidence>
<evidence type="ECO:0000313" key="7">
    <source>
        <dbReference type="Ensembl" id="ENSSRHP00000067267.1"/>
    </source>
</evidence>
<dbReference type="PANTHER" id="PTHR24126:SF7">
    <property type="entry name" value="ANKYRIN REPEAT DOMAIN-CONTAINING PROTEIN 1"/>
    <property type="match status" value="1"/>
</dbReference>
<accession>A0A673KNE5</accession>
<feature type="repeat" description="ANK" evidence="6">
    <location>
        <begin position="189"/>
        <end position="221"/>
    </location>
</feature>
<dbReference type="PROSITE" id="PS50297">
    <property type="entry name" value="ANK_REP_REGION"/>
    <property type="match status" value="4"/>
</dbReference>
<feature type="repeat" description="ANK" evidence="6">
    <location>
        <begin position="156"/>
        <end position="188"/>
    </location>
</feature>
<dbReference type="GO" id="GO:0005634">
    <property type="term" value="C:nucleus"/>
    <property type="evidence" value="ECO:0007669"/>
    <property type="project" value="UniProtKB-SubCell"/>
</dbReference>
<dbReference type="Ensembl" id="ENSSRHT00000069100.1">
    <property type="protein sequence ID" value="ENSSRHP00000067267.1"/>
    <property type="gene ID" value="ENSSRHG00000033428.1"/>
</dbReference>
<dbReference type="SMART" id="SM00248">
    <property type="entry name" value="ANK"/>
    <property type="match status" value="4"/>
</dbReference>
<dbReference type="Gene3D" id="1.25.40.20">
    <property type="entry name" value="Ankyrin repeat-containing domain"/>
    <property type="match status" value="2"/>
</dbReference>
<reference evidence="7" key="1">
    <citation type="submission" date="2025-08" db="UniProtKB">
        <authorList>
            <consortium name="Ensembl"/>
        </authorList>
    </citation>
    <scope>IDENTIFICATION</scope>
</reference>
<evidence type="ECO:0000256" key="4">
    <source>
        <dbReference type="ARBA" id="ARBA00023242"/>
    </source>
</evidence>
<protein>
    <recommendedName>
        <fullName evidence="5">Ankyrin repeat domain-containing protein 1</fullName>
    </recommendedName>
</protein>
<dbReference type="PROSITE" id="PS50088">
    <property type="entry name" value="ANK_REPEAT"/>
    <property type="match status" value="4"/>
</dbReference>
<feature type="repeat" description="ANK" evidence="6">
    <location>
        <begin position="123"/>
        <end position="155"/>
    </location>
</feature>
<evidence type="ECO:0000256" key="3">
    <source>
        <dbReference type="ARBA" id="ARBA00023043"/>
    </source>
</evidence>
<dbReference type="Proteomes" id="UP000472270">
    <property type="component" value="Unassembled WGS sequence"/>
</dbReference>
<keyword evidence="2" id="KW-0677">Repeat</keyword>
<comment type="subcellular location">
    <subcellularLocation>
        <location evidence="1">Nucleus</location>
    </subcellularLocation>
</comment>
<dbReference type="GO" id="GO:0005737">
    <property type="term" value="C:cytoplasm"/>
    <property type="evidence" value="ECO:0007669"/>
    <property type="project" value="UniProtKB-ARBA"/>
</dbReference>
<dbReference type="InterPro" id="IPR036770">
    <property type="entry name" value="Ankyrin_rpt-contain_sf"/>
</dbReference>
<dbReference type="GO" id="GO:0006357">
    <property type="term" value="P:regulation of transcription by RNA polymerase II"/>
    <property type="evidence" value="ECO:0007669"/>
    <property type="project" value="TreeGrafter"/>
</dbReference>
<name>A0A673KNE5_9TELE</name>
<dbReference type="InterPro" id="IPR002110">
    <property type="entry name" value="Ankyrin_rpt"/>
</dbReference>
<evidence type="ECO:0000313" key="8">
    <source>
        <dbReference type="Proteomes" id="UP000472270"/>
    </source>
</evidence>
<dbReference type="PANTHER" id="PTHR24126">
    <property type="entry name" value="ANKYRIN REPEAT, PH AND SEC7 DOMAIN CONTAINING PROTEIN SECG-RELATED"/>
    <property type="match status" value="1"/>
</dbReference>
<evidence type="ECO:0000256" key="5">
    <source>
        <dbReference type="ARBA" id="ARBA00039564"/>
    </source>
</evidence>
<keyword evidence="4" id="KW-0539">Nucleus</keyword>
<dbReference type="KEGG" id="srx:107753461"/>
<feature type="repeat" description="ANK" evidence="6">
    <location>
        <begin position="222"/>
        <end position="254"/>
    </location>
</feature>
<reference evidence="7" key="2">
    <citation type="submission" date="2025-09" db="UniProtKB">
        <authorList>
            <consortium name="Ensembl"/>
        </authorList>
    </citation>
    <scope>IDENTIFICATION</scope>
</reference>
<dbReference type="FunFam" id="1.25.40.20:FF:000453">
    <property type="entry name" value="Ankyrin repeat domain 1a (cardiac muscle)"/>
    <property type="match status" value="1"/>
</dbReference>
<organism evidence="7 8">
    <name type="scientific">Sinocyclocheilus rhinocerous</name>
    <dbReference type="NCBI Taxonomy" id="307959"/>
    <lineage>
        <taxon>Eukaryota</taxon>
        <taxon>Metazoa</taxon>
        <taxon>Chordata</taxon>
        <taxon>Craniata</taxon>
        <taxon>Vertebrata</taxon>
        <taxon>Euteleostomi</taxon>
        <taxon>Actinopterygii</taxon>
        <taxon>Neopterygii</taxon>
        <taxon>Teleostei</taxon>
        <taxon>Ostariophysi</taxon>
        <taxon>Cypriniformes</taxon>
        <taxon>Cyprinidae</taxon>
        <taxon>Cyprininae</taxon>
        <taxon>Sinocyclocheilus</taxon>
    </lineage>
</organism>
<sequence>MGILQDDELVTDITSGNKEQDDNVAQHPSEECKSSVEQHLKAYNLQCDSEVILNGLNTDSTNDLLESQKIKTSTPVYKTRPKQEIVNDFVDEDDFLKAALDNKLPMIKSYLTRGADPNACDNFNRTALHRACSQANVEIVQTLLEAGASIENKDKLQATEVHWACRGGSLPVLEALLNHGAKLDSRDKLRSTPLHVAVRTGHHECAEHLIHCGADINAKDIEGDTPLHDAVRLNRFKLIQLLLLHGGDLKLKNCEGKSPMDSVCEWQNEAKTIFDNFKDGKK</sequence>
<keyword evidence="8" id="KW-1185">Reference proteome</keyword>
<evidence type="ECO:0000256" key="1">
    <source>
        <dbReference type="ARBA" id="ARBA00004123"/>
    </source>
</evidence>
<gene>
    <name evidence="7" type="primary">ankrd1b</name>
</gene>
<dbReference type="Pfam" id="PF13637">
    <property type="entry name" value="Ank_4"/>
    <property type="match status" value="1"/>
</dbReference>
<dbReference type="GO" id="GO:0061629">
    <property type="term" value="F:RNA polymerase II-specific DNA-binding transcription factor binding"/>
    <property type="evidence" value="ECO:0007669"/>
    <property type="project" value="TreeGrafter"/>
</dbReference>